<dbReference type="EnsemblMetazoa" id="GPPI007159-RA">
    <property type="protein sequence ID" value="GPPI007159-PA"/>
    <property type="gene ID" value="GPPI007159"/>
</dbReference>
<protein>
    <submittedName>
        <fullName evidence="1">Uncharacterized protein</fullName>
    </submittedName>
</protein>
<name>A0A1B0ASM6_9MUSC</name>
<dbReference type="EMBL" id="JXJN01002881">
    <property type="status" value="NOT_ANNOTATED_CDS"/>
    <property type="molecule type" value="Genomic_DNA"/>
</dbReference>
<accession>A0A1B0ASM6</accession>
<reference evidence="2" key="1">
    <citation type="submission" date="2015-01" db="EMBL/GenBank/DDBJ databases">
        <authorList>
            <person name="Aksoy S."/>
            <person name="Warren W."/>
            <person name="Wilson R.K."/>
        </authorList>
    </citation>
    <scope>NUCLEOTIDE SEQUENCE [LARGE SCALE GENOMIC DNA]</scope>
    <source>
        <strain evidence="2">IAEA</strain>
    </source>
</reference>
<organism evidence="1 2">
    <name type="scientific">Glossina palpalis gambiensis</name>
    <dbReference type="NCBI Taxonomy" id="67801"/>
    <lineage>
        <taxon>Eukaryota</taxon>
        <taxon>Metazoa</taxon>
        <taxon>Ecdysozoa</taxon>
        <taxon>Arthropoda</taxon>
        <taxon>Hexapoda</taxon>
        <taxon>Insecta</taxon>
        <taxon>Pterygota</taxon>
        <taxon>Neoptera</taxon>
        <taxon>Endopterygota</taxon>
        <taxon>Diptera</taxon>
        <taxon>Brachycera</taxon>
        <taxon>Muscomorpha</taxon>
        <taxon>Hippoboscoidea</taxon>
        <taxon>Glossinidae</taxon>
        <taxon>Glossina</taxon>
    </lineage>
</organism>
<reference evidence="1" key="2">
    <citation type="submission" date="2020-05" db="UniProtKB">
        <authorList>
            <consortium name="EnsemblMetazoa"/>
        </authorList>
    </citation>
    <scope>IDENTIFICATION</scope>
    <source>
        <strain evidence="1">IAEA</strain>
    </source>
</reference>
<keyword evidence="2" id="KW-1185">Reference proteome</keyword>
<dbReference type="AlphaFoldDB" id="A0A1B0ASM6"/>
<evidence type="ECO:0000313" key="1">
    <source>
        <dbReference type="EnsemblMetazoa" id="GPPI007159-PA"/>
    </source>
</evidence>
<sequence length="129" mass="14573">MKALRILQIGAEYAFKEIPSRADNKTYATFTLEDAPHCYQRNGIVSSKFRLTYQLLRQQRSSRDSCEQKVAIFVNVSSIASRWKSCRAAIIILPITGENVRGKPHISPAGVYFCAATICFCNNYMLKMA</sequence>
<dbReference type="VEuPathDB" id="VectorBase:GPPI007159"/>
<dbReference type="Proteomes" id="UP000092460">
    <property type="component" value="Unassembled WGS sequence"/>
</dbReference>
<evidence type="ECO:0000313" key="2">
    <source>
        <dbReference type="Proteomes" id="UP000092460"/>
    </source>
</evidence>
<proteinExistence type="predicted"/>